<accession>A0A3S3PEX2</accession>
<dbReference type="EMBL" id="NCKU01001878">
    <property type="protein sequence ID" value="RWS11024.1"/>
    <property type="molecule type" value="Genomic_DNA"/>
</dbReference>
<dbReference type="InterPro" id="IPR059001">
    <property type="entry name" value="STX17_N"/>
</dbReference>
<dbReference type="Pfam" id="PF26585">
    <property type="entry name" value="STX17_N"/>
    <property type="match status" value="1"/>
</dbReference>
<name>A0A3S3PEX2_9ACAR</name>
<evidence type="ECO:0000313" key="5">
    <source>
        <dbReference type="Proteomes" id="UP000285301"/>
    </source>
</evidence>
<dbReference type="EMBL" id="NCKU01001877">
    <property type="protein sequence ID" value="RWS11026.1"/>
    <property type="molecule type" value="Genomic_DNA"/>
</dbReference>
<dbReference type="SUPFAM" id="SSF47661">
    <property type="entry name" value="t-snare proteins"/>
    <property type="match status" value="1"/>
</dbReference>
<evidence type="ECO:0000259" key="1">
    <source>
        <dbReference type="PROSITE" id="PS50192"/>
    </source>
</evidence>
<dbReference type="STRING" id="1965070.A0A3S3PEX2"/>
<protein>
    <submittedName>
        <fullName evidence="4">Syntaxin-17-like protein</fullName>
    </submittedName>
</protein>
<dbReference type="GO" id="GO:0016020">
    <property type="term" value="C:membrane"/>
    <property type="evidence" value="ECO:0007669"/>
    <property type="project" value="InterPro"/>
</dbReference>
<evidence type="ECO:0000313" key="2">
    <source>
        <dbReference type="EMBL" id="RWS10731.1"/>
    </source>
</evidence>
<dbReference type="PROSITE" id="PS50192">
    <property type="entry name" value="T_SNARE"/>
    <property type="match status" value="1"/>
</dbReference>
<feature type="domain" description="T-SNARE coiled-coil homology" evidence="1">
    <location>
        <begin position="181"/>
        <end position="226"/>
    </location>
</feature>
<sequence length="304" mass="34074">MIEGETKQRQTPESSVKRYPISRIRVTLRNIVQYTIPLYIDLLHKQSLQLQKFKSEKNWELFNKEQVNATTTVKQLKFSVAELERLKHQVVPEDLKQLEKEIAPIRTQIIAAIEIFFEENKEVKVDELSFTEDNVCPQVEDNCLDFNESSDTQQQIEILETRNLHTERTILKAWTILTNELSSLHSMVNTLASFVATQKTYVDNIEANVDHAAECVGEGVQSLSKAAALKRAMLPMTGAFCGGIIGGPVGMYAGLKVGVAAAALGSLVGYFGGKALKNSNSKYDDNEFEMLTYDSSNSMEKKSN</sequence>
<dbReference type="InterPro" id="IPR010989">
    <property type="entry name" value="SNARE"/>
</dbReference>
<dbReference type="EMBL" id="NCKU01001986">
    <property type="protein sequence ID" value="RWS10731.1"/>
    <property type="molecule type" value="Genomic_DNA"/>
</dbReference>
<dbReference type="Gene3D" id="1.20.5.110">
    <property type="match status" value="1"/>
</dbReference>
<reference evidence="4" key="2">
    <citation type="submission" date="2018-11" db="EMBL/GenBank/DDBJ databases">
        <title>Trombidioid mite genomics.</title>
        <authorList>
            <person name="Dong X."/>
        </authorList>
    </citation>
    <scope>NUCLEOTIDE SEQUENCE</scope>
    <source>
        <strain evidence="4">UoL-WK</strain>
    </source>
</reference>
<reference evidence="4 5" key="1">
    <citation type="journal article" date="2018" name="Gigascience">
        <title>Genomes of trombidid mites reveal novel predicted allergens and laterally-transferred genes associated with secondary metabolism.</title>
        <authorList>
            <person name="Dong X."/>
            <person name="Chaisiri K."/>
            <person name="Xia D."/>
            <person name="Armstrong S.D."/>
            <person name="Fang Y."/>
            <person name="Donnelly M.J."/>
            <person name="Kadowaki T."/>
            <person name="McGarry J.W."/>
            <person name="Darby A.C."/>
            <person name="Makepeace B.L."/>
        </authorList>
    </citation>
    <scope>NUCLEOTIDE SEQUENCE [LARGE SCALE GENOMIC DNA]</scope>
    <source>
        <strain evidence="4">UoL-WK</strain>
    </source>
</reference>
<keyword evidence="5" id="KW-1185">Reference proteome</keyword>
<evidence type="ECO:0000313" key="3">
    <source>
        <dbReference type="EMBL" id="RWS11024.1"/>
    </source>
</evidence>
<dbReference type="GO" id="GO:0016192">
    <property type="term" value="P:vesicle-mediated transport"/>
    <property type="evidence" value="ECO:0007669"/>
    <property type="project" value="InterPro"/>
</dbReference>
<dbReference type="InterPro" id="IPR000727">
    <property type="entry name" value="T_SNARE_dom"/>
</dbReference>
<dbReference type="Proteomes" id="UP000285301">
    <property type="component" value="Unassembled WGS sequence"/>
</dbReference>
<proteinExistence type="predicted"/>
<evidence type="ECO:0000313" key="4">
    <source>
        <dbReference type="EMBL" id="RWS11026.1"/>
    </source>
</evidence>
<comment type="caution">
    <text evidence="4">The sequence shown here is derived from an EMBL/GenBank/DDBJ whole genome shotgun (WGS) entry which is preliminary data.</text>
</comment>
<dbReference type="AlphaFoldDB" id="A0A3S3PEX2"/>
<dbReference type="OrthoDB" id="6502179at2759"/>
<organism evidence="4 5">
    <name type="scientific">Dinothrombium tinctorium</name>
    <dbReference type="NCBI Taxonomy" id="1965070"/>
    <lineage>
        <taxon>Eukaryota</taxon>
        <taxon>Metazoa</taxon>
        <taxon>Ecdysozoa</taxon>
        <taxon>Arthropoda</taxon>
        <taxon>Chelicerata</taxon>
        <taxon>Arachnida</taxon>
        <taxon>Acari</taxon>
        <taxon>Acariformes</taxon>
        <taxon>Trombidiformes</taxon>
        <taxon>Prostigmata</taxon>
        <taxon>Anystina</taxon>
        <taxon>Parasitengona</taxon>
        <taxon>Trombidioidea</taxon>
        <taxon>Trombidiidae</taxon>
        <taxon>Dinothrombium</taxon>
    </lineage>
</organism>
<gene>
    <name evidence="4" type="ORF">B4U79_18995</name>
    <name evidence="3" type="ORF">B4U79_18996</name>
    <name evidence="2" type="ORF">B4U79_18998</name>
</gene>